<feature type="compositionally biased region" description="Basic and acidic residues" evidence="1">
    <location>
        <begin position="66"/>
        <end position="88"/>
    </location>
</feature>
<name>A0A0V1GR17_9BILA</name>
<evidence type="ECO:0000313" key="2">
    <source>
        <dbReference type="EMBL" id="KRZ00700.1"/>
    </source>
</evidence>
<sequence length="88" mass="9968">MSLRQGDGKVFVPACADAALCYKMSIFRTRKIIRQNRESAFGKLNACPSVGCNELEASLQKQQQPEQRKSIFTKPEEALREKSTPLHR</sequence>
<protein>
    <submittedName>
        <fullName evidence="2">Uncharacterized protein</fullName>
    </submittedName>
</protein>
<reference evidence="2 3" key="1">
    <citation type="submission" date="2015-01" db="EMBL/GenBank/DDBJ databases">
        <title>Evolution of Trichinella species and genotypes.</title>
        <authorList>
            <person name="Korhonen P.K."/>
            <person name="Edoardo P."/>
            <person name="Giuseppe L.R."/>
            <person name="Gasser R.B."/>
        </authorList>
    </citation>
    <scope>NUCLEOTIDE SEQUENCE [LARGE SCALE GENOMIC DNA]</scope>
    <source>
        <strain evidence="2">ISS1029</strain>
    </source>
</reference>
<proteinExistence type="predicted"/>
<dbReference type="EMBL" id="JYDP01000413">
    <property type="protein sequence ID" value="KRZ00700.1"/>
    <property type="molecule type" value="Genomic_DNA"/>
</dbReference>
<evidence type="ECO:0000313" key="3">
    <source>
        <dbReference type="Proteomes" id="UP000055024"/>
    </source>
</evidence>
<accession>A0A0V1GR17</accession>
<evidence type="ECO:0000256" key="1">
    <source>
        <dbReference type="SAM" id="MobiDB-lite"/>
    </source>
</evidence>
<dbReference type="AlphaFoldDB" id="A0A0V1GR17"/>
<feature type="region of interest" description="Disordered" evidence="1">
    <location>
        <begin position="58"/>
        <end position="88"/>
    </location>
</feature>
<organism evidence="2 3">
    <name type="scientific">Trichinella zimbabwensis</name>
    <dbReference type="NCBI Taxonomy" id="268475"/>
    <lineage>
        <taxon>Eukaryota</taxon>
        <taxon>Metazoa</taxon>
        <taxon>Ecdysozoa</taxon>
        <taxon>Nematoda</taxon>
        <taxon>Enoplea</taxon>
        <taxon>Dorylaimia</taxon>
        <taxon>Trichinellida</taxon>
        <taxon>Trichinellidae</taxon>
        <taxon>Trichinella</taxon>
    </lineage>
</organism>
<keyword evidence="3" id="KW-1185">Reference proteome</keyword>
<dbReference type="OrthoDB" id="10519824at2759"/>
<dbReference type="Proteomes" id="UP000055024">
    <property type="component" value="Unassembled WGS sequence"/>
</dbReference>
<comment type="caution">
    <text evidence="2">The sequence shown here is derived from an EMBL/GenBank/DDBJ whole genome shotgun (WGS) entry which is preliminary data.</text>
</comment>
<gene>
    <name evidence="2" type="ORF">T11_18598</name>
</gene>